<feature type="region of interest" description="Disordered" evidence="1">
    <location>
        <begin position="1"/>
        <end position="21"/>
    </location>
</feature>
<evidence type="ECO:0000313" key="2">
    <source>
        <dbReference type="EMBL" id="PPQ72785.1"/>
    </source>
</evidence>
<dbReference type="Proteomes" id="UP000284706">
    <property type="component" value="Unassembled WGS sequence"/>
</dbReference>
<feature type="region of interest" description="Disordered" evidence="1">
    <location>
        <begin position="381"/>
        <end position="409"/>
    </location>
</feature>
<dbReference type="EMBL" id="NHYE01005439">
    <property type="protein sequence ID" value="PPQ72785.1"/>
    <property type="molecule type" value="Genomic_DNA"/>
</dbReference>
<reference evidence="2 3" key="1">
    <citation type="journal article" date="2018" name="Evol. Lett.">
        <title>Horizontal gene cluster transfer increased hallucinogenic mushroom diversity.</title>
        <authorList>
            <person name="Reynolds H.T."/>
            <person name="Vijayakumar V."/>
            <person name="Gluck-Thaler E."/>
            <person name="Korotkin H.B."/>
            <person name="Matheny P.B."/>
            <person name="Slot J.C."/>
        </authorList>
    </citation>
    <scope>NUCLEOTIDE SEQUENCE [LARGE SCALE GENOMIC DNA]</scope>
    <source>
        <strain evidence="2 3">SRW20</strain>
    </source>
</reference>
<protein>
    <submittedName>
        <fullName evidence="2">Uncharacterized protein</fullName>
    </submittedName>
</protein>
<dbReference type="OrthoDB" id="2662290at2759"/>
<sequence length="593" mass="64892">MDRVEAQGADHRPGEALNSEPVAEKVSVLGAAGGTVHVQGGQFNATAGHHISVAINTPTIERRPFDSGSPEAPHAPPTNQSPDDRDRSPSSTLQRSCDIYYRHIGAKGRGSPLWIPGPNRNLHVDYRRSGIAIGDVGILTADGRFDFLFNICLPHDHPINPPVMPDCFVTLDLPPHDIQHYSEFGQECYLASSSIRKSHRESDAPGLVFESSASEGAILAMPAGSNSAQLANIRLFRKYASTHAENWYRYANDTRGREARNGDVRLVTGYDKTSQWGMATFSNSSAGSEDPLFLKFRPLEQDVTDPVKTYGWEYSGMAEVRAGPDRREIEDLRRQDPGDEPTEYENQCLFVRTLNVTLRQDIWKRLAVELGGVEIDSDDGDLTQLLPPYSTSSATASSNASGSHLSSRVDEKRGAANALALAHLPGIATVWHPSAGLHELIHQGVPHARMVITDDSDWIAALRELNSVQPSPVRKQRMEQRLLVVPAPIMSAAQLAPKLPSELPWPPLPESRLPALADAFVGYEEIMKEKKARAMTKAKILSRAPFTQSIIPSAPKDEELVMKVEDSYEFIGASSNNSKVSTAMDISLDGSNC</sequence>
<evidence type="ECO:0000256" key="1">
    <source>
        <dbReference type="SAM" id="MobiDB-lite"/>
    </source>
</evidence>
<keyword evidence="3" id="KW-1185">Reference proteome</keyword>
<dbReference type="InParanoid" id="A0A409W2S6"/>
<evidence type="ECO:0000313" key="3">
    <source>
        <dbReference type="Proteomes" id="UP000284706"/>
    </source>
</evidence>
<feature type="compositionally biased region" description="Low complexity" evidence="1">
    <location>
        <begin position="390"/>
        <end position="406"/>
    </location>
</feature>
<name>A0A409W2S6_9AGAR</name>
<feature type="region of interest" description="Disordered" evidence="1">
    <location>
        <begin position="61"/>
        <end position="92"/>
    </location>
</feature>
<comment type="caution">
    <text evidence="2">The sequence shown here is derived from an EMBL/GenBank/DDBJ whole genome shotgun (WGS) entry which is preliminary data.</text>
</comment>
<dbReference type="AlphaFoldDB" id="A0A409W2S6"/>
<gene>
    <name evidence="2" type="ORF">CVT26_003314</name>
</gene>
<feature type="compositionally biased region" description="Basic and acidic residues" evidence="1">
    <location>
        <begin position="1"/>
        <end position="14"/>
    </location>
</feature>
<accession>A0A409W2S6</accession>
<dbReference type="STRING" id="231916.A0A409W2S6"/>
<organism evidence="2 3">
    <name type="scientific">Gymnopilus dilepis</name>
    <dbReference type="NCBI Taxonomy" id="231916"/>
    <lineage>
        <taxon>Eukaryota</taxon>
        <taxon>Fungi</taxon>
        <taxon>Dikarya</taxon>
        <taxon>Basidiomycota</taxon>
        <taxon>Agaricomycotina</taxon>
        <taxon>Agaricomycetes</taxon>
        <taxon>Agaricomycetidae</taxon>
        <taxon>Agaricales</taxon>
        <taxon>Agaricineae</taxon>
        <taxon>Hymenogastraceae</taxon>
        <taxon>Gymnopilus</taxon>
    </lineage>
</organism>
<proteinExistence type="predicted"/>